<feature type="domain" description="Transposase Tnp1/En/Spm-like" evidence="4">
    <location>
        <begin position="402"/>
        <end position="467"/>
    </location>
</feature>
<sequence length="533" mass="59728">MAPSSPRRKEPSRPLAVLPSKSPEAPPEQKKRKTPPPHPPEAEPPKRLFQRTWSPGDEIRILEAIAAHRRAHGGDLPTAVVLLAALDGRLERKVVDARDVNEKQRSLKRRYHRHAMKAAPPADEHERRLYFLSRDVWADDSRPKPPVAQAKSVSGGSPLKPRTTKATKDSKDATQAKSDGEPTKDETKPRTLAEMREQYPYLVDEAMVLVDPPILQKLLPSIEDNEAQALNKKIKKARKQLSKAITESARMKNMETPTIFLYQSTKFQLEKPRLEKKDGEDICAQGRLARVEHEVAELRQLFMSSRNQAIRCENAESGLRSVVAENQISCHMVQKKIKAPNGLPHGKNKEVTSKYKYDGVLPSNVPRDNLKLQIKAPFNTLHGRTRKIDAESQTQRNGAGKEVVLISLGRPRIPVGKAILEHSSQSTIVGGMALGTQCCKVFLREVLQRDAPLFHKYGEMEKMSDALYCSIPWPSVLVNGNSIASKAPLYQLSHQDIINCLLLCETCALQKHHVNFPCNFSVFGVFLLTIYIG</sequence>
<gene>
    <name evidence="6" type="ORF">PAHAL_7G001100</name>
</gene>
<evidence type="ECO:0000313" key="6">
    <source>
        <dbReference type="EMBL" id="PAN36780.1"/>
    </source>
</evidence>
<feature type="domain" description="Glabrous enhancer-binding protein-like DBD" evidence="5">
    <location>
        <begin position="49"/>
        <end position="137"/>
    </location>
</feature>
<dbReference type="GO" id="GO:0006355">
    <property type="term" value="P:regulation of DNA-templated transcription"/>
    <property type="evidence" value="ECO:0007669"/>
    <property type="project" value="InterPro"/>
</dbReference>
<dbReference type="EMBL" id="CM008052">
    <property type="protein sequence ID" value="PAN36780.1"/>
    <property type="molecule type" value="Genomic_DNA"/>
</dbReference>
<name>A0A2S3I4U6_9POAL</name>
<keyword evidence="2" id="KW-0175">Coiled coil</keyword>
<feature type="coiled-coil region" evidence="2">
    <location>
        <begin position="227"/>
        <end position="254"/>
    </location>
</feature>
<dbReference type="InterPro" id="IPR053932">
    <property type="entry name" value="GeBP-like_DBD"/>
</dbReference>
<protein>
    <submittedName>
        <fullName evidence="6">Uncharacterized protein</fullName>
    </submittedName>
</protein>
<dbReference type="Pfam" id="PF03017">
    <property type="entry name" value="Transposase_23"/>
    <property type="match status" value="1"/>
</dbReference>
<dbReference type="GO" id="GO:0005634">
    <property type="term" value="C:nucleus"/>
    <property type="evidence" value="ECO:0007669"/>
    <property type="project" value="TreeGrafter"/>
</dbReference>
<reference evidence="6" key="1">
    <citation type="submission" date="2018-04" db="EMBL/GenBank/DDBJ databases">
        <title>WGS assembly of Panicum hallii.</title>
        <authorList>
            <person name="Lovell J."/>
            <person name="Jenkins J."/>
            <person name="Lowry D."/>
            <person name="Mamidi S."/>
            <person name="Sreedasyam A."/>
            <person name="Weng X."/>
            <person name="Barry K."/>
            <person name="Bonette J."/>
            <person name="Campitelli B."/>
            <person name="Daum C."/>
            <person name="Gordon S."/>
            <person name="Gould B."/>
            <person name="Lipzen A."/>
            <person name="Macqueen A."/>
            <person name="Palacio-Mejia J."/>
            <person name="Plott C."/>
            <person name="Shakirov E."/>
            <person name="Shu S."/>
            <person name="Yoshinaga Y."/>
            <person name="Zane M."/>
            <person name="Rokhsar D."/>
            <person name="Grimwood J."/>
            <person name="Schmutz J."/>
            <person name="Juenger T."/>
        </authorList>
    </citation>
    <scope>NUCLEOTIDE SEQUENCE [LARGE SCALE GENOMIC DNA]</scope>
    <source>
        <strain evidence="6">FIL2</strain>
    </source>
</reference>
<feature type="region of interest" description="Disordered" evidence="3">
    <location>
        <begin position="102"/>
        <end position="124"/>
    </location>
</feature>
<feature type="region of interest" description="Disordered" evidence="3">
    <location>
        <begin position="1"/>
        <end position="53"/>
    </location>
</feature>
<evidence type="ECO:0000259" key="5">
    <source>
        <dbReference type="Pfam" id="PF04504"/>
    </source>
</evidence>
<comment type="similarity">
    <text evidence="1">Belongs to the GeBP family.</text>
</comment>
<proteinExistence type="inferred from homology"/>
<dbReference type="Proteomes" id="UP000243499">
    <property type="component" value="Chromosome 7"/>
</dbReference>
<dbReference type="Gramene" id="PAN36780">
    <property type="protein sequence ID" value="PAN36780"/>
    <property type="gene ID" value="PAHAL_7G001100"/>
</dbReference>
<evidence type="ECO:0000256" key="1">
    <source>
        <dbReference type="ARBA" id="ARBA00010820"/>
    </source>
</evidence>
<evidence type="ECO:0000256" key="2">
    <source>
        <dbReference type="SAM" id="Coils"/>
    </source>
</evidence>
<dbReference type="PANTHER" id="PTHR31662">
    <property type="entry name" value="BNAANNG10740D PROTEIN-RELATED"/>
    <property type="match status" value="1"/>
</dbReference>
<dbReference type="AlphaFoldDB" id="A0A2S3I4U6"/>
<dbReference type="Pfam" id="PF04504">
    <property type="entry name" value="GeBP-like_DBD"/>
    <property type="match status" value="1"/>
</dbReference>
<dbReference type="PANTHER" id="PTHR31662:SF102">
    <property type="entry name" value="TYROSINE SPECIFIC PROTEIN PHOSPHATASE-LIKE"/>
    <property type="match status" value="1"/>
</dbReference>
<organism evidence="6">
    <name type="scientific">Panicum hallii</name>
    <dbReference type="NCBI Taxonomy" id="206008"/>
    <lineage>
        <taxon>Eukaryota</taxon>
        <taxon>Viridiplantae</taxon>
        <taxon>Streptophyta</taxon>
        <taxon>Embryophyta</taxon>
        <taxon>Tracheophyta</taxon>
        <taxon>Spermatophyta</taxon>
        <taxon>Magnoliopsida</taxon>
        <taxon>Liliopsida</taxon>
        <taxon>Poales</taxon>
        <taxon>Poaceae</taxon>
        <taxon>PACMAD clade</taxon>
        <taxon>Panicoideae</taxon>
        <taxon>Panicodae</taxon>
        <taxon>Paniceae</taxon>
        <taxon>Panicinae</taxon>
        <taxon>Panicum</taxon>
        <taxon>Panicum sect. Panicum</taxon>
    </lineage>
</organism>
<feature type="compositionally biased region" description="Basic and acidic residues" evidence="3">
    <location>
        <begin position="166"/>
        <end position="192"/>
    </location>
</feature>
<accession>A0A2S3I4U6</accession>
<evidence type="ECO:0000259" key="4">
    <source>
        <dbReference type="Pfam" id="PF03017"/>
    </source>
</evidence>
<feature type="compositionally biased region" description="Basic residues" evidence="3">
    <location>
        <begin position="106"/>
        <end position="116"/>
    </location>
</feature>
<dbReference type="InterPro" id="IPR004264">
    <property type="entry name" value="Transposase_23"/>
</dbReference>
<evidence type="ECO:0000256" key="3">
    <source>
        <dbReference type="SAM" id="MobiDB-lite"/>
    </source>
</evidence>
<feature type="region of interest" description="Disordered" evidence="3">
    <location>
        <begin position="141"/>
        <end position="192"/>
    </location>
</feature>
<dbReference type="InterPro" id="IPR007592">
    <property type="entry name" value="GEBP"/>
</dbReference>